<proteinExistence type="predicted"/>
<sequence length="104" mass="11727">MRKLFICLLVLAGSGCASLSREECVTGDWYGIGYRDGIQGQVESHVSGHQEACSAYQIKLDLDDYIRGREQGLKIYCKPDNGYRQGVVERATIMFAQKKMKLLF</sequence>
<evidence type="ECO:0008006" key="4">
    <source>
        <dbReference type="Google" id="ProtNLM"/>
    </source>
</evidence>
<feature type="chain" id="PRO_5013660684" description="DUF2799 domain-containing protein" evidence="1">
    <location>
        <begin position="20"/>
        <end position="104"/>
    </location>
</feature>
<dbReference type="EMBL" id="PDSG01000005">
    <property type="protein sequence ID" value="PIE20558.1"/>
    <property type="molecule type" value="Genomic_DNA"/>
</dbReference>
<accession>A0A2G6JAW0</accession>
<reference evidence="2 3" key="1">
    <citation type="submission" date="2017-10" db="EMBL/GenBank/DDBJ databases">
        <title>Novel microbial diversity and functional potential in the marine mammal oral microbiome.</title>
        <authorList>
            <person name="Dudek N.K."/>
            <person name="Sun C.L."/>
            <person name="Burstein D."/>
            <person name="Kantor R.S."/>
            <person name="Aliaga Goltsman D.S."/>
            <person name="Bik E.M."/>
            <person name="Thomas B.C."/>
            <person name="Banfield J.F."/>
            <person name="Relman D.A."/>
        </authorList>
    </citation>
    <scope>NUCLEOTIDE SEQUENCE [LARGE SCALE GENOMIC DNA]</scope>
    <source>
        <strain evidence="2">DOLJORAL78_49_30</strain>
    </source>
</reference>
<dbReference type="InterPro" id="IPR021242">
    <property type="entry name" value="DUF2799"/>
</dbReference>
<organism evidence="2 3">
    <name type="scientific">Neptuniibacter caesariensis</name>
    <dbReference type="NCBI Taxonomy" id="207954"/>
    <lineage>
        <taxon>Bacteria</taxon>
        <taxon>Pseudomonadati</taxon>
        <taxon>Pseudomonadota</taxon>
        <taxon>Gammaproteobacteria</taxon>
        <taxon>Oceanospirillales</taxon>
        <taxon>Oceanospirillaceae</taxon>
        <taxon>Neptuniibacter</taxon>
    </lineage>
</organism>
<dbReference type="AlphaFoldDB" id="A0A2G6JAW0"/>
<dbReference type="PROSITE" id="PS51257">
    <property type="entry name" value="PROKAR_LIPOPROTEIN"/>
    <property type="match status" value="1"/>
</dbReference>
<evidence type="ECO:0000313" key="3">
    <source>
        <dbReference type="Proteomes" id="UP000242733"/>
    </source>
</evidence>
<name>A0A2G6JAW0_NEPCE</name>
<dbReference type="Proteomes" id="UP000242733">
    <property type="component" value="Unassembled WGS sequence"/>
</dbReference>
<comment type="caution">
    <text evidence="2">The sequence shown here is derived from an EMBL/GenBank/DDBJ whole genome shotgun (WGS) entry which is preliminary data.</text>
</comment>
<dbReference type="Pfam" id="PF10973">
    <property type="entry name" value="DUF2799"/>
    <property type="match status" value="1"/>
</dbReference>
<feature type="signal peptide" evidence="1">
    <location>
        <begin position="1"/>
        <end position="19"/>
    </location>
</feature>
<evidence type="ECO:0000256" key="1">
    <source>
        <dbReference type="SAM" id="SignalP"/>
    </source>
</evidence>
<gene>
    <name evidence="2" type="ORF">CSA61_01335</name>
</gene>
<protein>
    <recommendedName>
        <fullName evidence="4">DUF2799 domain-containing protein</fullName>
    </recommendedName>
</protein>
<evidence type="ECO:0000313" key="2">
    <source>
        <dbReference type="EMBL" id="PIE20558.1"/>
    </source>
</evidence>
<keyword evidence="1" id="KW-0732">Signal</keyword>